<dbReference type="EMBL" id="LT906555">
    <property type="protein sequence ID" value="SNW63101.1"/>
    <property type="molecule type" value="Genomic_DNA"/>
</dbReference>
<accession>A0A2I2L6G1</accession>
<evidence type="ECO:0000313" key="2">
    <source>
        <dbReference type="Proteomes" id="UP000236316"/>
    </source>
</evidence>
<dbReference type="GeneID" id="35381871"/>
<name>A0A2I2L6G1_9VIRU</name>
<dbReference type="KEGG" id="vg:35381871"/>
<sequence>MTYNMLNVVDTRNNLLTHINKNDYDILLNIFPHFNYFLEGNTLTLSSSIIDPNITKNAITGILNVYKDINDGIIMEYILYFIHVFAGEIPSNKYLYKILASINKEREGCYTQELVNNMLLELYKENIMAIRRYIFFEYLQDKNNIQKHHYCQLYVEKNSFLVRGYNNVIERYNNNKGKVIGKYKLVKVEGELLYLDNFYNLRMDNKYVNRRKVNNHKSIRAHQSFDVITNTLFQGYNFHCSPNYFKIEKEGKVYFEVYGCKITILNNFFLIENSKGGLNTLYRIHFNDILSRILNINNKDLCKSILGLQI</sequence>
<gene>
    <name evidence="1" type="ORF">ORPV_1197</name>
</gene>
<evidence type="ECO:0000313" key="1">
    <source>
        <dbReference type="EMBL" id="SNW63101.1"/>
    </source>
</evidence>
<proteinExistence type="predicted"/>
<dbReference type="Proteomes" id="UP000236316">
    <property type="component" value="Segment"/>
</dbReference>
<dbReference type="RefSeq" id="YP_009449403.1">
    <property type="nucleotide sequence ID" value="NC_036594.1"/>
</dbReference>
<reference evidence="1" key="1">
    <citation type="submission" date="2017-08" db="EMBL/GenBank/DDBJ databases">
        <authorList>
            <consortium name="Urmite Genomes"/>
        </authorList>
    </citation>
    <scope>NUCLEOTIDE SEQUENCE [LARGE SCALE GENOMIC DNA]</scope>
    <source>
        <strain evidence="1">IHUMI-LCC2</strain>
    </source>
</reference>
<organism evidence="1">
    <name type="scientific">Orpheovirus IHUMI-LCC2</name>
    <dbReference type="NCBI Taxonomy" id="2023057"/>
    <lineage>
        <taxon>Viruses</taxon>
        <taxon>Varidnaviria</taxon>
        <taxon>Bamfordvirae</taxon>
        <taxon>Nucleocytoviricota</taxon>
        <taxon>Megaviricetes</taxon>
        <taxon>Pimascovirales</taxon>
        <taxon>Ocovirineae</taxon>
        <taxon>Orpheoviridae</taxon>
        <taxon>Alphaorpheovirus</taxon>
        <taxon>Alphaorpheovirus massiliense</taxon>
    </lineage>
</organism>
<protein>
    <submittedName>
        <fullName evidence="1">Uncharacterized protein</fullName>
    </submittedName>
</protein>
<keyword evidence="2" id="KW-1185">Reference proteome</keyword>